<sequence length="105" mass="11721">GAPGHTLDTCWRLRDKIQEMINTKHISFNEVKPPNVHMNPLPDHGSSLGPSINMIGIAAIVEEDDLQETLVPFIIDYAPAEVAFAFAPFVIKVLAKEPYQDRRVL</sequence>
<reference evidence="1 2" key="1">
    <citation type="submission" date="2017-11" db="EMBL/GenBank/DDBJ databases">
        <title>De-novo sequencing of pomegranate (Punica granatum L.) genome.</title>
        <authorList>
            <person name="Akparov Z."/>
            <person name="Amiraslanov A."/>
            <person name="Hajiyeva S."/>
            <person name="Abbasov M."/>
            <person name="Kaur K."/>
            <person name="Hamwieh A."/>
            <person name="Solovyev V."/>
            <person name="Salamov A."/>
            <person name="Braich B."/>
            <person name="Kosarev P."/>
            <person name="Mahmoud A."/>
            <person name="Hajiyev E."/>
            <person name="Babayeva S."/>
            <person name="Izzatullayeva V."/>
            <person name="Mammadov A."/>
            <person name="Mammadov A."/>
            <person name="Sharifova S."/>
            <person name="Ojaghi J."/>
            <person name="Eynullazada K."/>
            <person name="Bayramov B."/>
            <person name="Abdulazimova A."/>
            <person name="Shahmuradov I."/>
        </authorList>
    </citation>
    <scope>NUCLEOTIDE SEQUENCE [LARGE SCALE GENOMIC DNA]</scope>
    <source>
        <strain evidence="2">cv. AG2017</strain>
        <tissue evidence="1">Leaf</tissue>
    </source>
</reference>
<keyword evidence="2" id="KW-1185">Reference proteome</keyword>
<accession>A0A2I0KW19</accession>
<evidence type="ECO:0000313" key="1">
    <source>
        <dbReference type="EMBL" id="PKI72520.1"/>
    </source>
</evidence>
<name>A0A2I0KW19_PUNGR</name>
<dbReference type="EMBL" id="PGOL01000322">
    <property type="protein sequence ID" value="PKI72520.1"/>
    <property type="molecule type" value="Genomic_DNA"/>
</dbReference>
<organism evidence="1 2">
    <name type="scientific">Punica granatum</name>
    <name type="common">Pomegranate</name>
    <dbReference type="NCBI Taxonomy" id="22663"/>
    <lineage>
        <taxon>Eukaryota</taxon>
        <taxon>Viridiplantae</taxon>
        <taxon>Streptophyta</taxon>
        <taxon>Embryophyta</taxon>
        <taxon>Tracheophyta</taxon>
        <taxon>Spermatophyta</taxon>
        <taxon>Magnoliopsida</taxon>
        <taxon>eudicotyledons</taxon>
        <taxon>Gunneridae</taxon>
        <taxon>Pentapetalae</taxon>
        <taxon>rosids</taxon>
        <taxon>malvids</taxon>
        <taxon>Myrtales</taxon>
        <taxon>Lythraceae</taxon>
        <taxon>Punica</taxon>
    </lineage>
</organism>
<evidence type="ECO:0000313" key="2">
    <source>
        <dbReference type="Proteomes" id="UP000233551"/>
    </source>
</evidence>
<dbReference type="Proteomes" id="UP000233551">
    <property type="component" value="Unassembled WGS sequence"/>
</dbReference>
<comment type="caution">
    <text evidence="1">The sequence shown here is derived from an EMBL/GenBank/DDBJ whole genome shotgun (WGS) entry which is preliminary data.</text>
</comment>
<gene>
    <name evidence="1" type="ORF">CRG98_007087</name>
</gene>
<feature type="non-terminal residue" evidence="1">
    <location>
        <position position="1"/>
    </location>
</feature>
<dbReference type="AlphaFoldDB" id="A0A2I0KW19"/>
<protein>
    <submittedName>
        <fullName evidence="1">Uncharacterized protein</fullName>
    </submittedName>
</protein>
<proteinExistence type="predicted"/>